<dbReference type="OrthoDB" id="1932706at2759"/>
<evidence type="ECO:0000313" key="5">
    <source>
        <dbReference type="Ensembl" id="ENSRNOP00000076554.1"/>
    </source>
</evidence>
<comment type="similarity">
    <text evidence="1">Belongs to the SPT20 family.</text>
</comment>
<name>Q498N0_RAT</name>
<reference evidence="4" key="1">
    <citation type="journal article" date="2004" name="Genome Res.">
        <title>The status, quality, and expansion of the NIH full-length cDNA project: the Mammalian Gene Collection (MGC).</title>
        <authorList>
            <consortium name="The MGC Project Team"/>
            <person name="Gerhard D.S."/>
            <person name="Wagner L."/>
            <person name="Feingold E.A."/>
            <person name="Shenmen C.M."/>
            <person name="Grouse L.H."/>
            <person name="Schuler G."/>
            <person name="Klein S.L."/>
            <person name="Old S."/>
            <person name="Rasooly R."/>
            <person name="Good P."/>
            <person name="Guyer M."/>
            <person name="Peck A.M."/>
            <person name="Derge J.G."/>
            <person name="Lipman D."/>
            <person name="Collins F.S."/>
            <person name="Jang W."/>
            <person name="Sherry S."/>
            <person name="Feolo M."/>
            <person name="Misquitta L."/>
            <person name="Lee E."/>
            <person name="Rotmistrovsky K."/>
            <person name="Greenhut S.F."/>
            <person name="Schaefer C.F."/>
            <person name="Buetow K."/>
            <person name="Bonner T.I."/>
            <person name="Haussler D."/>
            <person name="Kent J."/>
            <person name="Kiekhaus M."/>
            <person name="Furey T."/>
            <person name="Brent M."/>
            <person name="Prange C."/>
            <person name="Schreiber K."/>
            <person name="Shapiro N."/>
            <person name="Bhat N.K."/>
            <person name="Hopkins R.F."/>
            <person name="Hsie F."/>
            <person name="Driscoll T."/>
            <person name="Soares M.B."/>
            <person name="Casavant T.L."/>
            <person name="Scheetz T.E."/>
            <person name="Brown-stein M.J."/>
            <person name="Usdin T.B."/>
            <person name="Toshiyuki S."/>
            <person name="Carninci P."/>
            <person name="Piao Y."/>
            <person name="Dudekula D.B."/>
            <person name="Ko M.S."/>
            <person name="Kawakami K."/>
            <person name="Suzuki Y."/>
            <person name="Sugano S."/>
            <person name="Gruber C.E."/>
            <person name="Smith M.R."/>
            <person name="Simmons B."/>
            <person name="Moore T."/>
            <person name="Waterman R."/>
            <person name="Johnson S.L."/>
            <person name="Ruan Y."/>
            <person name="Wei C.L."/>
            <person name="Mathavan S."/>
            <person name="Gunaratne P.H."/>
            <person name="Wu J."/>
            <person name="Garcia A.M."/>
            <person name="Hulyk S.W."/>
            <person name="Fuh E."/>
            <person name="Yuan Y."/>
            <person name="Sneed A."/>
            <person name="Kowis C."/>
            <person name="Hodgson A."/>
            <person name="Muzny D.M."/>
            <person name="McPherson J."/>
            <person name="Gibbs R.A."/>
            <person name="Fahey J."/>
            <person name="Helton E."/>
            <person name="Ketteman M."/>
            <person name="Madan A."/>
            <person name="Rodrigues S."/>
            <person name="Sanchez A."/>
            <person name="Whiting M."/>
            <person name="Madari A."/>
            <person name="Young A.C."/>
            <person name="Wetherby K.D."/>
            <person name="Granite S.J."/>
            <person name="Kwong P.N."/>
            <person name="Brinkley C.P."/>
            <person name="Pearson R.L."/>
            <person name="Bouffard G.G."/>
            <person name="Blakesly R.W."/>
            <person name="Green E.D."/>
            <person name="Dickson M.C."/>
            <person name="Rodriguez A.C."/>
            <person name="Grimwood J."/>
            <person name="Schmutz J."/>
            <person name="Myers R.M."/>
            <person name="Butterfield Y.S."/>
            <person name="Griffith M."/>
            <person name="Griffith O.L."/>
            <person name="Krzywinski M.I."/>
            <person name="Liao N."/>
            <person name="Morin R."/>
            <person name="Morrin R."/>
            <person name="Palmquist D."/>
            <person name="Petrescu A.S."/>
            <person name="Skalska U."/>
            <person name="Smailus D.E."/>
            <person name="Stott J.M."/>
            <person name="Schnerch A."/>
            <person name="Schein J.E."/>
            <person name="Jones S.J."/>
            <person name="Holt R.A."/>
            <person name="Baross A."/>
            <person name="Marra M.A."/>
            <person name="Clifton S."/>
            <person name="Makowski K.A."/>
            <person name="Bosak S."/>
            <person name="Malek J."/>
        </authorList>
    </citation>
    <scope>NUCLEOTIDE SEQUENCE [LARGE SCALE MRNA]</scope>
    <source>
        <tissue evidence="4">Placenta</tissue>
    </source>
</reference>
<reference evidence="5" key="3">
    <citation type="submission" date="2025-05" db="UniProtKB">
        <authorList>
            <consortium name="Ensembl"/>
        </authorList>
    </citation>
    <scope>IDENTIFICATION</scope>
    <source>
        <strain evidence="5">Brown Norway</strain>
    </source>
</reference>
<reference evidence="5 6" key="2">
    <citation type="journal article" date="2004" name="Nature">
        <title>Genome sequence of the Brown Norway rat yields insights into mammalian evolution.</title>
        <authorList>
            <consortium name="Rat Genome Sequencing Project Consortium"/>
            <person name="Gibbs R.A."/>
            <person name="Weinstock G.M."/>
            <person name="Metzker M.L."/>
            <person name="Muzny D.M."/>
            <person name="Sodergren E.J."/>
            <person name="Scherer S."/>
            <person name="Scott G."/>
            <person name="Steffen D."/>
            <person name="Worley K.C."/>
            <person name="Burch P.E."/>
            <person name="Okwuonu G."/>
            <person name="Hines S."/>
            <person name="Lewis L."/>
            <person name="Deramo C."/>
            <person name="Delgado O."/>
            <person name="Dugan-Rocha S."/>
            <person name="Miner G."/>
            <person name="Morgan M."/>
            <person name="Hawes A."/>
            <person name="Gill R."/>
            <person name="Holt R.A."/>
            <person name="Adams M.D."/>
            <person name="Amanatides P.G."/>
            <person name="Baden-Tillson H."/>
            <person name="Barnstead M."/>
            <person name="Chin S."/>
            <person name="Evans C.A."/>
            <person name="Ferriera S."/>
            <person name="Fosler C."/>
            <person name="Glodek A."/>
            <person name="Gu Z."/>
            <person name="Jennings D."/>
            <person name="Kraft C.L."/>
            <person name="Nguyen T."/>
            <person name="Pfannkoch C.M."/>
            <person name="Sitter C."/>
            <person name="Sutton G.G."/>
            <person name="Venter J.C."/>
            <person name="Woodage T."/>
            <person name="Smith D."/>
            <person name="Lee H.-M."/>
            <person name="Gustafson E."/>
            <person name="Cahill P."/>
            <person name="Kana A."/>
            <person name="Doucette-Stamm L."/>
            <person name="Weinstock K."/>
            <person name="Fechtel K."/>
            <person name="Weiss R.B."/>
            <person name="Dunn D.M."/>
            <person name="Green E.D."/>
            <person name="Blakesley R.W."/>
            <person name="Bouffard G.G."/>
            <person name="De Jong P.J."/>
            <person name="Osoegawa K."/>
            <person name="Zhu B."/>
            <person name="Marra M."/>
            <person name="Schein J."/>
            <person name="Bosdet I."/>
            <person name="Fjell C."/>
            <person name="Jones S."/>
            <person name="Krzywinski M."/>
            <person name="Mathewson C."/>
            <person name="Siddiqui A."/>
            <person name="Wye N."/>
            <person name="McPherson J."/>
            <person name="Zhao S."/>
            <person name="Fraser C.M."/>
            <person name="Shetty J."/>
            <person name="Shatsman S."/>
            <person name="Geer K."/>
            <person name="Chen Y."/>
            <person name="Abramzon S."/>
            <person name="Nierman W.C."/>
            <person name="Havlak P.H."/>
            <person name="Chen R."/>
            <person name="Durbin K.J."/>
            <person name="Egan A."/>
            <person name="Ren Y."/>
            <person name="Song X.-Z."/>
            <person name="Li B."/>
            <person name="Liu Y."/>
            <person name="Qin X."/>
            <person name="Cawley S."/>
            <person name="Cooney A.J."/>
            <person name="D'Souza L.M."/>
            <person name="Martin K."/>
            <person name="Wu J.Q."/>
            <person name="Gonzalez-Garay M.L."/>
            <person name="Jackson A.R."/>
            <person name="Kalafus K.J."/>
            <person name="McLeod M.P."/>
            <person name="Milosavljevic A."/>
            <person name="Virk D."/>
            <person name="Volkov A."/>
            <person name="Wheeler D.A."/>
            <person name="Zhang Z."/>
            <person name="Bailey J.A."/>
            <person name="Eichler E.E."/>
            <person name="Tuzun E."/>
            <person name="Birney E."/>
            <person name="Mongin E."/>
            <person name="Ureta-Vidal A."/>
            <person name="Woodwark C."/>
            <person name="Zdobnov E."/>
            <person name="Bork P."/>
            <person name="Suyama M."/>
            <person name="Torrents D."/>
            <person name="Alexandersson M."/>
            <person name="Trask B.J."/>
            <person name="Young J.M."/>
            <person name="Huang H."/>
            <person name="Wang H."/>
            <person name="Xing H."/>
            <person name="Daniels S."/>
            <person name="Gietzen D."/>
            <person name="Schmidt J."/>
            <person name="Stevens K."/>
            <person name="Vitt U."/>
            <person name="Wingrove J."/>
            <person name="Camara F."/>
            <person name="Mar Alba M."/>
            <person name="Abril J.F."/>
            <person name="Guigo R."/>
            <person name="Smit A."/>
            <person name="Dubchak I."/>
            <person name="Rubin E.M."/>
            <person name="Couronne O."/>
            <person name="Poliakov A."/>
            <person name="Huebner N."/>
            <person name="Ganten D."/>
            <person name="Goesele C."/>
            <person name="Hummel O."/>
            <person name="Kreitler T."/>
            <person name="Lee Y.-A."/>
            <person name="Monti J."/>
            <person name="Schulz H."/>
            <person name="Zimdahl H."/>
            <person name="Himmelbauer H."/>
            <person name="Lehrach H."/>
            <person name="Jacob H.J."/>
            <person name="Bromberg S."/>
            <person name="Gullings-Handley J."/>
            <person name="Jensen-Seaman M.I."/>
            <person name="Kwitek A.E."/>
            <person name="Lazar J."/>
            <person name="Pasko D."/>
            <person name="Tonellato P.J."/>
            <person name="Twigger S."/>
            <person name="Ponting C.P."/>
            <person name="Duarte J.M."/>
            <person name="Rice S."/>
            <person name="Goodstadt L."/>
            <person name="Beatson S.A."/>
            <person name="Emes R.D."/>
            <person name="Winter E.E."/>
            <person name="Webber C."/>
            <person name="Brandt P."/>
            <person name="Nyakatura G."/>
            <person name="Adetobi M."/>
            <person name="Chiaromonte F."/>
            <person name="Elnitski L."/>
            <person name="Eswara P."/>
            <person name="Hardison R.C."/>
            <person name="Hou M."/>
            <person name="Kolbe D."/>
            <person name="Makova K."/>
            <person name="Miller W."/>
            <person name="Nekrutenko A."/>
            <person name="Riemer C."/>
            <person name="Schwartz S."/>
            <person name="Taylor J."/>
            <person name="Yang S."/>
            <person name="Zhang Y."/>
            <person name="Lindpaintner K."/>
            <person name="Andrews T.D."/>
            <person name="Caccamo M."/>
            <person name="Clamp M."/>
            <person name="Clarke L."/>
            <person name="Curwen V."/>
            <person name="Durbin R.M."/>
            <person name="Eyras E."/>
            <person name="Searle S.M."/>
            <person name="Cooper G.M."/>
            <person name="Batzoglou S."/>
            <person name="Brudno M."/>
            <person name="Sidow A."/>
            <person name="Stone E.A."/>
            <person name="Payseur B.A."/>
            <person name="Bourque G."/>
            <person name="Lopez-Otin C."/>
            <person name="Puente X.S."/>
            <person name="Chakrabarti K."/>
            <person name="Chatterji S."/>
            <person name="Dewey C."/>
            <person name="Pachter L."/>
            <person name="Bray N."/>
            <person name="Yap V.B."/>
            <person name="Caspi A."/>
            <person name="Tesler G."/>
            <person name="Pevzner P.A."/>
            <person name="Haussler D."/>
            <person name="Roskin K.M."/>
            <person name="Baertsch R."/>
            <person name="Clawson H."/>
            <person name="Furey T.S."/>
            <person name="Hinrichs A.S."/>
            <person name="Karolchik D."/>
            <person name="Kent W.J."/>
            <person name="Rosenbloom K.R."/>
            <person name="Trumbower H."/>
            <person name="Weirauch M."/>
            <person name="Cooper D.N."/>
            <person name="Stenson P.D."/>
            <person name="Ma B."/>
            <person name="Brent M."/>
            <person name="Arumugam M."/>
            <person name="Shteynberg D."/>
            <person name="Copley R.R."/>
            <person name="Taylor M.S."/>
            <person name="Riethman H."/>
            <person name="Mudunuri U."/>
            <person name="Peterson J."/>
            <person name="Guyer M."/>
            <person name="Felsenfeld A."/>
            <person name="Old S."/>
            <person name="Mockrin S."/>
            <person name="Collins F.S."/>
        </authorList>
    </citation>
    <scope>NUCLEOTIDE SEQUENCE [LARGE SCALE GENOMIC DNA]</scope>
    <source>
        <strain evidence="5 6">Brown Norway</strain>
    </source>
</reference>
<accession>Q498N0</accession>
<dbReference type="InterPro" id="IPR046468">
    <property type="entry name" value="Spt20-like_SEP"/>
</dbReference>
<organism evidence="4">
    <name type="scientific">Rattus norvegicus</name>
    <name type="common">Rat</name>
    <dbReference type="NCBI Taxonomy" id="10116"/>
    <lineage>
        <taxon>Eukaryota</taxon>
        <taxon>Metazoa</taxon>
        <taxon>Chordata</taxon>
        <taxon>Craniata</taxon>
        <taxon>Vertebrata</taxon>
        <taxon>Euteleostomi</taxon>
        <taxon>Mammalia</taxon>
        <taxon>Eutheria</taxon>
        <taxon>Euarchontoglires</taxon>
        <taxon>Glires</taxon>
        <taxon>Rodentia</taxon>
        <taxon>Myomorpha</taxon>
        <taxon>Muroidea</taxon>
        <taxon>Muridae</taxon>
        <taxon>Murinae</taxon>
        <taxon>Rattus</taxon>
    </lineage>
</organism>
<keyword evidence="6" id="KW-1185">Reference proteome</keyword>
<dbReference type="RefSeq" id="NP_001032288.1">
    <property type="nucleotide sequence ID" value="NM_001037211.1"/>
</dbReference>
<dbReference type="Proteomes" id="UP000002494">
    <property type="component" value="Chromosome X"/>
</dbReference>
<dbReference type="PANTHER" id="PTHR13526:SF8">
    <property type="entry name" value="TRANSCRIPTION FACTOR SPT20 HOMOLOG"/>
    <property type="match status" value="1"/>
</dbReference>
<gene>
    <name evidence="5 7" type="primary">Supt20hl1</name>
    <name evidence="4" type="synonym">LOC367830</name>
</gene>
<dbReference type="AGR" id="RGD:1563909"/>
<dbReference type="GeneID" id="367830"/>
<feature type="region of interest" description="Disordered" evidence="2">
    <location>
        <begin position="153"/>
        <end position="173"/>
    </location>
</feature>
<dbReference type="GO" id="GO:0006357">
    <property type="term" value="P:regulation of transcription by RNA polymerase II"/>
    <property type="evidence" value="ECO:0000318"/>
    <property type="project" value="GO_Central"/>
</dbReference>
<dbReference type="GlyGen" id="Q498N0">
    <property type="glycosylation" value="1 site"/>
</dbReference>
<evidence type="ECO:0000313" key="4">
    <source>
        <dbReference type="EMBL" id="AAI00150.1"/>
    </source>
</evidence>
<feature type="domain" description="Spt20-like SEP" evidence="3">
    <location>
        <begin position="73"/>
        <end position="237"/>
    </location>
</feature>
<dbReference type="KEGG" id="rno:367830"/>
<dbReference type="Ensembl" id="ENSRNOT00000017923.8">
    <property type="protein sequence ID" value="ENSRNOP00000076554.1"/>
    <property type="gene ID" value="ENSRNOG00000042530.4"/>
</dbReference>
<evidence type="ECO:0000259" key="3">
    <source>
        <dbReference type="Pfam" id="PF12090"/>
    </source>
</evidence>
<dbReference type="OMA" id="DLMTTEM"/>
<dbReference type="PANTHER" id="PTHR13526">
    <property type="entry name" value="TRANSCRIPTION FACTOR SPT20 HOMOLOG"/>
    <property type="match status" value="1"/>
</dbReference>
<dbReference type="PhylomeDB" id="Q498N0"/>
<proteinExistence type="evidence at transcript level"/>
<evidence type="ECO:0000256" key="2">
    <source>
        <dbReference type="SAM" id="MobiDB-lite"/>
    </source>
</evidence>
<dbReference type="GO" id="GO:0003712">
    <property type="term" value="F:transcription coregulator activity"/>
    <property type="evidence" value="ECO:0000318"/>
    <property type="project" value="GO_Central"/>
</dbReference>
<evidence type="ECO:0000313" key="7">
    <source>
        <dbReference type="RGD" id="1563909"/>
    </source>
</evidence>
<dbReference type="Pfam" id="PF12090">
    <property type="entry name" value="Spt20_SEP"/>
    <property type="match status" value="1"/>
</dbReference>
<dbReference type="GeneTree" id="ENSGT00390000013549"/>
<evidence type="ECO:0000256" key="1">
    <source>
        <dbReference type="ARBA" id="ARBA00009112"/>
    </source>
</evidence>
<dbReference type="AlphaFoldDB" id="Q498N0"/>
<dbReference type="GO" id="GO:0000124">
    <property type="term" value="C:SAGA complex"/>
    <property type="evidence" value="ECO:0000318"/>
    <property type="project" value="GO_Central"/>
</dbReference>
<dbReference type="CTD" id="100130302"/>
<sequence length="354" mass="39828">MERNLQEAFEWADDIIESVRQQPPPSRLTSSGEKSLHEKLYDIYVEECEREAEAGGLQSNVNLLEKLLRREALPCLVVNLYPENQGYSLMLKDKSGSFSETFKLPYEIEKLLEYLDAEELPSFLIDVLEKSPVNVFHHGCVIAEIRDYRQCSDTQPPGEIGEEPAVSSDVSSASSTPAYQTRHILLRPTMQSLVSDVESITSDNRQWTEEEKLELESQLILATAEPLCLDPSVAVACTANRLLFNEQKMTDSMRQCFKRRAASSLDQEEVSSECTCPPDLTSTMTPIKKQAKIGPDDPYDLMTTEMDAWLQGPSELTMPSEMEAETYMNEVPSLLFDDEEPSVLEVPEDPGLKG</sequence>
<evidence type="ECO:0000313" key="6">
    <source>
        <dbReference type="Proteomes" id="UP000002494"/>
    </source>
</evidence>
<dbReference type="RGD" id="1563909">
    <property type="gene designation" value="Supt20hl1"/>
</dbReference>
<dbReference type="InterPro" id="IPR021950">
    <property type="entry name" value="Spt20"/>
</dbReference>
<protein>
    <submittedName>
        <fullName evidence="4">Similar to FAM48A protein</fullName>
    </submittedName>
    <submittedName>
        <fullName evidence="5">Supt20h like 1</fullName>
    </submittedName>
</protein>
<dbReference type="EMBL" id="BC100149">
    <property type="protein sequence ID" value="AAI00150.1"/>
    <property type="molecule type" value="mRNA"/>
</dbReference>